<keyword evidence="3" id="KW-1185">Reference proteome</keyword>
<reference evidence="2 3" key="1">
    <citation type="submission" date="2015-06" db="EMBL/GenBank/DDBJ databases">
        <title>Draft genome of the ant-associated black yeast Phialophora attae CBS 131958.</title>
        <authorList>
            <person name="Moreno L.F."/>
            <person name="Stielow B.J."/>
            <person name="de Hoog S."/>
            <person name="Vicente V.A."/>
            <person name="Weiss V.A."/>
            <person name="de Vries M."/>
            <person name="Cruz L.M."/>
            <person name="Souza E.M."/>
        </authorList>
    </citation>
    <scope>NUCLEOTIDE SEQUENCE [LARGE SCALE GENOMIC DNA]</scope>
    <source>
        <strain evidence="2 3">CBS 131958</strain>
    </source>
</reference>
<evidence type="ECO:0000313" key="2">
    <source>
        <dbReference type="EMBL" id="KPI41741.1"/>
    </source>
</evidence>
<dbReference type="Proteomes" id="UP000038010">
    <property type="component" value="Unassembled WGS sequence"/>
</dbReference>
<comment type="caution">
    <text evidence="2">The sequence shown here is derived from an EMBL/GenBank/DDBJ whole genome shotgun (WGS) entry which is preliminary data.</text>
</comment>
<dbReference type="VEuPathDB" id="FungiDB:AB675_9243"/>
<dbReference type="AlphaFoldDB" id="A0A0N0NNL4"/>
<accession>A0A0N0NNL4</accession>
<gene>
    <name evidence="2" type="ORF">AB675_9243</name>
</gene>
<feature type="compositionally biased region" description="Basic and acidic residues" evidence="1">
    <location>
        <begin position="98"/>
        <end position="108"/>
    </location>
</feature>
<evidence type="ECO:0000313" key="3">
    <source>
        <dbReference type="Proteomes" id="UP000038010"/>
    </source>
</evidence>
<feature type="region of interest" description="Disordered" evidence="1">
    <location>
        <begin position="162"/>
        <end position="205"/>
    </location>
</feature>
<feature type="region of interest" description="Disordered" evidence="1">
    <location>
        <begin position="1"/>
        <end position="134"/>
    </location>
</feature>
<organism evidence="2 3">
    <name type="scientific">Cyphellophora attinorum</name>
    <dbReference type="NCBI Taxonomy" id="1664694"/>
    <lineage>
        <taxon>Eukaryota</taxon>
        <taxon>Fungi</taxon>
        <taxon>Dikarya</taxon>
        <taxon>Ascomycota</taxon>
        <taxon>Pezizomycotina</taxon>
        <taxon>Eurotiomycetes</taxon>
        <taxon>Chaetothyriomycetidae</taxon>
        <taxon>Chaetothyriales</taxon>
        <taxon>Cyphellophoraceae</taxon>
        <taxon>Cyphellophora</taxon>
    </lineage>
</organism>
<dbReference type="RefSeq" id="XP_018001704.1">
    <property type="nucleotide sequence ID" value="XM_018149758.1"/>
</dbReference>
<protein>
    <submittedName>
        <fullName evidence="2">Uncharacterized protein</fullName>
    </submittedName>
</protein>
<feature type="compositionally biased region" description="Basic and acidic residues" evidence="1">
    <location>
        <begin position="23"/>
        <end position="40"/>
    </location>
</feature>
<proteinExistence type="predicted"/>
<dbReference type="GeneID" id="28741638"/>
<sequence>MDHQPQPHTRPSLPPISSLLNSVREHSERSNVDHSSPEDRRRRRSAGSPGQESTSPERHSISRSPYVRSRQSPERPLASIIDLKRPSNASSGASKVDFTPKLETHHSQDTAYSSVPDSTSYPPVPDSNHERGYSDVWDASDRERYIKWHRQPTATTTIQLSTTHTTKRSVDGASIGSDLATSPLLPSYKPTIVSPDPGTVHLSDL</sequence>
<feature type="compositionally biased region" description="Polar residues" evidence="1">
    <location>
        <begin position="109"/>
        <end position="121"/>
    </location>
</feature>
<name>A0A0N0NNL4_9EURO</name>
<evidence type="ECO:0000256" key="1">
    <source>
        <dbReference type="SAM" id="MobiDB-lite"/>
    </source>
</evidence>
<dbReference type="EMBL" id="LFJN01000009">
    <property type="protein sequence ID" value="KPI41741.1"/>
    <property type="molecule type" value="Genomic_DNA"/>
</dbReference>